<dbReference type="WBParaSite" id="ACRNAN_scaffold4262.g12584.t1">
    <property type="protein sequence ID" value="ACRNAN_scaffold4262.g12584.t1"/>
    <property type="gene ID" value="ACRNAN_scaffold4262.g12584"/>
</dbReference>
<evidence type="ECO:0000313" key="2">
    <source>
        <dbReference type="Proteomes" id="UP000887540"/>
    </source>
</evidence>
<feature type="compositionally biased region" description="Basic and acidic residues" evidence="1">
    <location>
        <begin position="16"/>
        <end position="36"/>
    </location>
</feature>
<dbReference type="Proteomes" id="UP000887540">
    <property type="component" value="Unplaced"/>
</dbReference>
<sequence length="151" mass="17694">MQVEEEPVRINQLKGLEIHPPRECSNDLKRKYEQNDPKTTTEVSRDRYSKQYLGRRWCLPTKMETSQQKNADWKELNEPKILDWSEAVKEAPQVDSNYCRLSEEENANHNNEDADNASDIKLTALKQLEQDIEMQRAGARVAQKPYGQKFQ</sequence>
<protein>
    <submittedName>
        <fullName evidence="3">Uncharacterized protein</fullName>
    </submittedName>
</protein>
<dbReference type="AlphaFoldDB" id="A0A914DWH0"/>
<reference evidence="3" key="1">
    <citation type="submission" date="2022-11" db="UniProtKB">
        <authorList>
            <consortium name="WormBaseParasite"/>
        </authorList>
    </citation>
    <scope>IDENTIFICATION</scope>
</reference>
<evidence type="ECO:0000313" key="3">
    <source>
        <dbReference type="WBParaSite" id="ACRNAN_scaffold4262.g12584.t1"/>
    </source>
</evidence>
<organism evidence="2 3">
    <name type="scientific">Acrobeloides nanus</name>
    <dbReference type="NCBI Taxonomy" id="290746"/>
    <lineage>
        <taxon>Eukaryota</taxon>
        <taxon>Metazoa</taxon>
        <taxon>Ecdysozoa</taxon>
        <taxon>Nematoda</taxon>
        <taxon>Chromadorea</taxon>
        <taxon>Rhabditida</taxon>
        <taxon>Tylenchina</taxon>
        <taxon>Cephalobomorpha</taxon>
        <taxon>Cephaloboidea</taxon>
        <taxon>Cephalobidae</taxon>
        <taxon>Acrobeloides</taxon>
    </lineage>
</organism>
<accession>A0A914DWH0</accession>
<evidence type="ECO:0000256" key="1">
    <source>
        <dbReference type="SAM" id="MobiDB-lite"/>
    </source>
</evidence>
<keyword evidence="2" id="KW-1185">Reference proteome</keyword>
<name>A0A914DWH0_9BILA</name>
<proteinExistence type="predicted"/>
<feature type="region of interest" description="Disordered" evidence="1">
    <location>
        <begin position="1"/>
        <end position="47"/>
    </location>
</feature>